<protein>
    <submittedName>
        <fullName evidence="1">DUF1015 domain-containing protein</fullName>
    </submittedName>
</protein>
<dbReference type="PANTHER" id="PTHR36454">
    <property type="entry name" value="LMO2823 PROTEIN"/>
    <property type="match status" value="1"/>
</dbReference>
<dbReference type="PIRSF" id="PIRSF033563">
    <property type="entry name" value="UCP033563"/>
    <property type="match status" value="1"/>
</dbReference>
<dbReference type="Proteomes" id="UP001060414">
    <property type="component" value="Chromosome"/>
</dbReference>
<dbReference type="RefSeq" id="WP_260749634.1">
    <property type="nucleotide sequence ID" value="NZ_CP092109.1"/>
</dbReference>
<dbReference type="Pfam" id="PF06245">
    <property type="entry name" value="DUF1015"/>
    <property type="match status" value="1"/>
</dbReference>
<evidence type="ECO:0000313" key="2">
    <source>
        <dbReference type="Proteomes" id="UP001060414"/>
    </source>
</evidence>
<dbReference type="PANTHER" id="PTHR36454:SF1">
    <property type="entry name" value="DUF1015 DOMAIN-CONTAINING PROTEIN"/>
    <property type="match status" value="1"/>
</dbReference>
<name>A0ABY5ZVN7_9BACT</name>
<dbReference type="EMBL" id="CP092109">
    <property type="protein sequence ID" value="UWZ81261.1"/>
    <property type="molecule type" value="Genomic_DNA"/>
</dbReference>
<organism evidence="1 2">
    <name type="scientific">Geoalkalibacter halelectricus</name>
    <dbReference type="NCBI Taxonomy" id="2847045"/>
    <lineage>
        <taxon>Bacteria</taxon>
        <taxon>Pseudomonadati</taxon>
        <taxon>Thermodesulfobacteriota</taxon>
        <taxon>Desulfuromonadia</taxon>
        <taxon>Desulfuromonadales</taxon>
        <taxon>Geoalkalibacteraceae</taxon>
        <taxon>Geoalkalibacter</taxon>
    </lineage>
</organism>
<proteinExistence type="predicted"/>
<sequence length="453" mass="51896">MAKIVAFRGLRYNLQKITDPNLVVAPPYDVITPDLQEDLYRRDPHNMVRLILGRINPKDTESDNRYSRAADEFDQWLAEGMLVRDAQPSIYLYDQEYPLEEGEMVVRQGFLALTRLEDFSSGMIKPHEKTLTVAKADRLNLIRACAANLSPVFTIYSDPCCVLEALTRKERERAPDLAVADDDGVRHRLWQVTDPSLIAKAQCLIENKPLFIADGHHSYESAIGYRDEMREKHPDFSGKELFNYVLMYFSNMEDKGMRIFPTHRLLCGLEGFDPTALLVGLSEFFHIEQVQIAASSRAGRRQVREKLKERGRHGHVLAFYCGGDTLHYLELKDDALMDRFFEEKSPRTLRTLDVCVLHRLILEELLHLDPEVQESRAYLKYVRDIDEPFEAVLAGEAQAAFLMNPPCLSEVRDVANAGEKMPQKSTYFYPKLLSGLVINPIFEGESVDDFPMC</sequence>
<evidence type="ECO:0000313" key="1">
    <source>
        <dbReference type="EMBL" id="UWZ81261.1"/>
    </source>
</evidence>
<accession>A0ABY5ZVN7</accession>
<dbReference type="InterPro" id="IPR008323">
    <property type="entry name" value="UCP033563"/>
</dbReference>
<reference evidence="1" key="1">
    <citation type="journal article" date="2022" name="Environ. Microbiol.">
        <title>Geoalkalibacter halelectricus SAP #1 sp. nov. possessing extracellular electron transfer and mineral#reducing capabilities from a haloalkaline environment.</title>
        <authorList>
            <person name="Yadav S."/>
            <person name="Singh R."/>
            <person name="Sundharam S.S."/>
            <person name="Chaudhary S."/>
            <person name="Krishnamurthi S."/>
            <person name="Patil S.A."/>
        </authorList>
    </citation>
    <scope>NUCLEOTIDE SEQUENCE</scope>
    <source>
        <strain evidence="1">SAP-1</strain>
    </source>
</reference>
<keyword evidence="2" id="KW-1185">Reference proteome</keyword>
<gene>
    <name evidence="1" type="ORF">L9S41_07690</name>
</gene>